<accession>A0A6J7WFW6</accession>
<sequence>MGEQHPDEVIKALKLEQKLLEDRLKDVAMKLRLIIIKESARDVTANRTAYGR</sequence>
<protein>
    <submittedName>
        <fullName evidence="1">Uncharacterized protein</fullName>
    </submittedName>
</protein>
<proteinExistence type="predicted"/>
<gene>
    <name evidence="1" type="ORF">UFOVP174_9</name>
</gene>
<reference evidence="1" key="1">
    <citation type="submission" date="2020-05" db="EMBL/GenBank/DDBJ databases">
        <authorList>
            <person name="Chiriac C."/>
            <person name="Salcher M."/>
            <person name="Ghai R."/>
            <person name="Kavagutti S V."/>
        </authorList>
    </citation>
    <scope>NUCLEOTIDE SEQUENCE</scope>
</reference>
<name>A0A6J7WFW6_9CAUD</name>
<dbReference type="EMBL" id="LR798216">
    <property type="protein sequence ID" value="CAB5194504.1"/>
    <property type="molecule type" value="Genomic_DNA"/>
</dbReference>
<organism evidence="1">
    <name type="scientific">uncultured Caudovirales phage</name>
    <dbReference type="NCBI Taxonomy" id="2100421"/>
    <lineage>
        <taxon>Viruses</taxon>
        <taxon>Duplodnaviria</taxon>
        <taxon>Heunggongvirae</taxon>
        <taxon>Uroviricota</taxon>
        <taxon>Caudoviricetes</taxon>
        <taxon>Peduoviridae</taxon>
        <taxon>Maltschvirus</taxon>
        <taxon>Maltschvirus maltsch</taxon>
    </lineage>
</organism>
<evidence type="ECO:0000313" key="1">
    <source>
        <dbReference type="EMBL" id="CAB5194504.1"/>
    </source>
</evidence>